<reference evidence="2" key="1">
    <citation type="submission" date="2022-07" db="EMBL/GenBank/DDBJ databases">
        <title>Enhanced cultured diversity of the mouse gut microbiota enables custom-made synthetic communities.</title>
        <authorList>
            <person name="Afrizal A."/>
        </authorList>
    </citation>
    <scope>NUCLEOTIDE SEQUENCE</scope>
    <source>
        <strain evidence="2">DSM 29482</strain>
    </source>
</reference>
<dbReference type="AlphaFoldDB" id="A0A9X2MG79"/>
<dbReference type="EMBL" id="JANJZL010000006">
    <property type="protein sequence ID" value="MCR2044467.1"/>
    <property type="molecule type" value="Genomic_DNA"/>
</dbReference>
<name>A0A9X2MG79_9FIRM</name>
<dbReference type="GO" id="GO:0005737">
    <property type="term" value="C:cytoplasm"/>
    <property type="evidence" value="ECO:0007669"/>
    <property type="project" value="TreeGrafter"/>
</dbReference>
<dbReference type="Pfam" id="PF02777">
    <property type="entry name" value="Sod_Fe_C"/>
    <property type="match status" value="1"/>
</dbReference>
<dbReference type="PANTHER" id="PTHR43595">
    <property type="entry name" value="37S RIBOSOMAL PROTEIN S26, MITOCHONDRIAL"/>
    <property type="match status" value="1"/>
</dbReference>
<organism evidence="2 3">
    <name type="scientific">Anaerosalibacter massiliensis</name>
    <dbReference type="NCBI Taxonomy" id="1347392"/>
    <lineage>
        <taxon>Bacteria</taxon>
        <taxon>Bacillati</taxon>
        <taxon>Bacillota</taxon>
        <taxon>Tissierellia</taxon>
        <taxon>Tissierellales</taxon>
        <taxon>Sporanaerobacteraceae</taxon>
        <taxon>Anaerosalibacter</taxon>
    </lineage>
</organism>
<dbReference type="GO" id="GO:0046872">
    <property type="term" value="F:metal ion binding"/>
    <property type="evidence" value="ECO:0007669"/>
    <property type="project" value="InterPro"/>
</dbReference>
<dbReference type="Proteomes" id="UP001142078">
    <property type="component" value="Unassembled WGS sequence"/>
</dbReference>
<dbReference type="PANTHER" id="PTHR43595:SF2">
    <property type="entry name" value="SMALL RIBOSOMAL SUBUNIT PROTEIN MS42"/>
    <property type="match status" value="1"/>
</dbReference>
<dbReference type="SUPFAM" id="SSF54719">
    <property type="entry name" value="Fe,Mn superoxide dismutase (SOD), C-terminal domain"/>
    <property type="match status" value="1"/>
</dbReference>
<dbReference type="InterPro" id="IPR036314">
    <property type="entry name" value="SOD_C_sf"/>
</dbReference>
<keyword evidence="3" id="KW-1185">Reference proteome</keyword>
<evidence type="ECO:0000313" key="3">
    <source>
        <dbReference type="Proteomes" id="UP001142078"/>
    </source>
</evidence>
<dbReference type="InterPro" id="IPR019832">
    <property type="entry name" value="Mn/Fe_SOD_C"/>
</dbReference>
<feature type="domain" description="Manganese/iron superoxide dismutase C-terminal" evidence="1">
    <location>
        <begin position="5"/>
        <end position="59"/>
    </location>
</feature>
<evidence type="ECO:0000313" key="2">
    <source>
        <dbReference type="EMBL" id="MCR2044467.1"/>
    </source>
</evidence>
<evidence type="ECO:0000259" key="1">
    <source>
        <dbReference type="Pfam" id="PF02777"/>
    </source>
</evidence>
<dbReference type="GO" id="GO:0004784">
    <property type="term" value="F:superoxide dismutase activity"/>
    <property type="evidence" value="ECO:0007669"/>
    <property type="project" value="InterPro"/>
</dbReference>
<accession>A0A9X2MG79</accession>
<dbReference type="RefSeq" id="WP_050069912.1">
    <property type="nucleotide sequence ID" value="NZ_CABKTM010000075.1"/>
</dbReference>
<dbReference type="Gene3D" id="3.55.40.20">
    <property type="entry name" value="Iron/manganese superoxide dismutase, C-terminal domain"/>
    <property type="match status" value="1"/>
</dbReference>
<gene>
    <name evidence="2" type="ORF">NSA23_10110</name>
</gene>
<proteinExistence type="predicted"/>
<protein>
    <submittedName>
        <fullName evidence="2">Fe-Mn family superoxide dismutase</fullName>
    </submittedName>
</protein>
<sequence length="65" mass="7947">MANYQLKLLQIKTIQSPMAKKPLLGIDVWEHEYYLKYKNKRADYIDSWWNVVDWKKVAKKFDEVK</sequence>
<comment type="caution">
    <text evidence="2">The sequence shown here is derived from an EMBL/GenBank/DDBJ whole genome shotgun (WGS) entry which is preliminary data.</text>
</comment>